<dbReference type="AlphaFoldDB" id="A0A0H2RLL9"/>
<accession>A0A0H2RLL9</accession>
<dbReference type="OrthoDB" id="3263055at2759"/>
<reference evidence="3 4" key="1">
    <citation type="submission" date="2015-04" db="EMBL/GenBank/DDBJ databases">
        <title>Complete genome sequence of Schizopora paradoxa KUC8140, a cosmopolitan wood degrader in East Asia.</title>
        <authorList>
            <consortium name="DOE Joint Genome Institute"/>
            <person name="Min B."/>
            <person name="Park H."/>
            <person name="Jang Y."/>
            <person name="Kim J.-J."/>
            <person name="Kim K.H."/>
            <person name="Pangilinan J."/>
            <person name="Lipzen A."/>
            <person name="Riley R."/>
            <person name="Grigoriev I.V."/>
            <person name="Spatafora J.W."/>
            <person name="Choi I.-G."/>
        </authorList>
    </citation>
    <scope>NUCLEOTIDE SEQUENCE [LARGE SCALE GENOMIC DNA]</scope>
    <source>
        <strain evidence="3 4">KUC8140</strain>
    </source>
</reference>
<evidence type="ECO:0000256" key="1">
    <source>
        <dbReference type="SAM" id="Phobius"/>
    </source>
</evidence>
<dbReference type="PANTHER" id="PTHR40465">
    <property type="entry name" value="CHROMOSOME 1, WHOLE GENOME SHOTGUN SEQUENCE"/>
    <property type="match status" value="1"/>
</dbReference>
<feature type="domain" description="DUF6534" evidence="2">
    <location>
        <begin position="170"/>
        <end position="257"/>
    </location>
</feature>
<feature type="transmembrane region" description="Helical" evidence="1">
    <location>
        <begin position="93"/>
        <end position="116"/>
    </location>
</feature>
<protein>
    <recommendedName>
        <fullName evidence="2">DUF6534 domain-containing protein</fullName>
    </recommendedName>
</protein>
<keyword evidence="1" id="KW-1133">Transmembrane helix</keyword>
<evidence type="ECO:0000313" key="3">
    <source>
        <dbReference type="EMBL" id="KLO10353.1"/>
    </source>
</evidence>
<feature type="transmembrane region" description="Helical" evidence="1">
    <location>
        <begin position="18"/>
        <end position="40"/>
    </location>
</feature>
<feature type="transmembrane region" description="Helical" evidence="1">
    <location>
        <begin position="230"/>
        <end position="252"/>
    </location>
</feature>
<feature type="transmembrane region" description="Helical" evidence="1">
    <location>
        <begin position="165"/>
        <end position="187"/>
    </location>
</feature>
<keyword evidence="1" id="KW-0472">Membrane</keyword>
<feature type="transmembrane region" description="Helical" evidence="1">
    <location>
        <begin position="123"/>
        <end position="145"/>
    </location>
</feature>
<dbReference type="Pfam" id="PF20152">
    <property type="entry name" value="DUF6534"/>
    <property type="match status" value="1"/>
</dbReference>
<organism evidence="3 4">
    <name type="scientific">Schizopora paradoxa</name>
    <dbReference type="NCBI Taxonomy" id="27342"/>
    <lineage>
        <taxon>Eukaryota</taxon>
        <taxon>Fungi</taxon>
        <taxon>Dikarya</taxon>
        <taxon>Basidiomycota</taxon>
        <taxon>Agaricomycotina</taxon>
        <taxon>Agaricomycetes</taxon>
        <taxon>Hymenochaetales</taxon>
        <taxon>Schizoporaceae</taxon>
        <taxon>Schizopora</taxon>
    </lineage>
</organism>
<evidence type="ECO:0000313" key="4">
    <source>
        <dbReference type="Proteomes" id="UP000053477"/>
    </source>
</evidence>
<gene>
    <name evidence="3" type="ORF">SCHPADRAFT_525323</name>
</gene>
<dbReference type="EMBL" id="KQ086029">
    <property type="protein sequence ID" value="KLO10353.1"/>
    <property type="molecule type" value="Genomic_DNA"/>
</dbReference>
<proteinExistence type="predicted"/>
<dbReference type="STRING" id="27342.A0A0H2RLL9"/>
<dbReference type="InterPro" id="IPR045339">
    <property type="entry name" value="DUF6534"/>
</dbReference>
<keyword evidence="1" id="KW-0812">Transmembrane</keyword>
<dbReference type="Proteomes" id="UP000053477">
    <property type="component" value="Unassembled WGS sequence"/>
</dbReference>
<name>A0A0H2RLL9_9AGAM</name>
<dbReference type="PANTHER" id="PTHR40465:SF1">
    <property type="entry name" value="DUF6534 DOMAIN-CONTAINING PROTEIN"/>
    <property type="match status" value="1"/>
</dbReference>
<dbReference type="InParanoid" id="A0A0H2RLL9"/>
<evidence type="ECO:0000259" key="2">
    <source>
        <dbReference type="Pfam" id="PF20152"/>
    </source>
</evidence>
<feature type="transmembrane region" description="Helical" evidence="1">
    <location>
        <begin position="52"/>
        <end position="73"/>
    </location>
</feature>
<keyword evidence="4" id="KW-1185">Reference proteome</keyword>
<feature type="transmembrane region" description="Helical" evidence="1">
    <location>
        <begin position="199"/>
        <end position="224"/>
    </location>
</feature>
<sequence length="363" mass="40054">MADLAATVPALDNTMGCLFVGVMIAMGLWGAGSLQMYYYFNRYQKDPWTLKAFVVVVWLLDTAHQALISHSTYTYLITNYAKPAFLGVIETTLLVEVIFSALICLCVQSFLVLRVWRLSHGNWLITGVLLALIMSEFVLSLIYVIQGFPLKTFANLPHIFGISRAMNIMSFISDLGITVALTVLLNASRTGYERSETVINKLIVFTINTGLLTALCAVMSLVTIQVLPNTFVYILFFLTISRLYTNTLLATLNARNSIRSGFPDNYNSMGNVSLSIGRFATINPGATFDDGETKRKSMSTVMGRAPLPSLSVKVDTETLQHGVEIPEFRTDRPLSMADSDTQVGDSAAASTYEQKMNFMNSTS</sequence>